<proteinExistence type="predicted"/>
<evidence type="ECO:0000313" key="2">
    <source>
        <dbReference type="Proteomes" id="UP000283762"/>
    </source>
</evidence>
<name>A0A414Q803_BACSE</name>
<organism evidence="1 2">
    <name type="scientific">Bacteroides stercoris</name>
    <dbReference type="NCBI Taxonomy" id="46506"/>
    <lineage>
        <taxon>Bacteria</taxon>
        <taxon>Pseudomonadati</taxon>
        <taxon>Bacteroidota</taxon>
        <taxon>Bacteroidia</taxon>
        <taxon>Bacteroidales</taxon>
        <taxon>Bacteroidaceae</taxon>
        <taxon>Bacteroides</taxon>
    </lineage>
</organism>
<dbReference type="RefSeq" id="WP_118206923.1">
    <property type="nucleotide sequence ID" value="NZ_QRHJ01000009.1"/>
</dbReference>
<gene>
    <name evidence="1" type="ORF">DW668_04880</name>
</gene>
<protein>
    <submittedName>
        <fullName evidence="1">Uncharacterized protein</fullName>
    </submittedName>
</protein>
<comment type="caution">
    <text evidence="1">The sequence shown here is derived from an EMBL/GenBank/DDBJ whole genome shotgun (WGS) entry which is preliminary data.</text>
</comment>
<sequence>MKQTIKEAAREAIHKHYNCNGTYPCSEREYCEHCNGHNTAFDCCECGADEFKEGFIAGANWHINSVWHKTKDEVPQAHGEYENEHYPQIPCLVYGKLSTGTGYGVRYWNVTEQCWDDEECDDYECSKDAIEEWAYLDDLILTE</sequence>
<reference evidence="1 2" key="1">
    <citation type="submission" date="2018-08" db="EMBL/GenBank/DDBJ databases">
        <title>A genome reference for cultivated species of the human gut microbiota.</title>
        <authorList>
            <person name="Zou Y."/>
            <person name="Xue W."/>
            <person name="Luo G."/>
        </authorList>
    </citation>
    <scope>NUCLEOTIDE SEQUENCE [LARGE SCALE GENOMIC DNA]</scope>
    <source>
        <strain evidence="1 2">AM25-16</strain>
    </source>
</reference>
<dbReference type="AlphaFoldDB" id="A0A414Q803"/>
<dbReference type="EMBL" id="QRHJ01000009">
    <property type="protein sequence ID" value="RHF76925.1"/>
    <property type="molecule type" value="Genomic_DNA"/>
</dbReference>
<dbReference type="Proteomes" id="UP000283762">
    <property type="component" value="Unassembled WGS sequence"/>
</dbReference>
<accession>A0A414Q803</accession>
<evidence type="ECO:0000313" key="1">
    <source>
        <dbReference type="EMBL" id="RHF76925.1"/>
    </source>
</evidence>